<organism evidence="3 4">
    <name type="scientific">Mucilaginibacter aquariorum</name>
    <dbReference type="NCBI Taxonomy" id="2967225"/>
    <lineage>
        <taxon>Bacteria</taxon>
        <taxon>Pseudomonadati</taxon>
        <taxon>Bacteroidota</taxon>
        <taxon>Sphingobacteriia</taxon>
        <taxon>Sphingobacteriales</taxon>
        <taxon>Sphingobacteriaceae</taxon>
        <taxon>Mucilaginibacter</taxon>
    </lineage>
</organism>
<dbReference type="Pfam" id="PF25183">
    <property type="entry name" value="OMP_b-brl_4"/>
    <property type="match status" value="2"/>
</dbReference>
<feature type="domain" description="TonB-dependent transporter Oar-like beta-barrel" evidence="2">
    <location>
        <begin position="348"/>
        <end position="1004"/>
    </location>
</feature>
<evidence type="ECO:0000256" key="1">
    <source>
        <dbReference type="SAM" id="SignalP"/>
    </source>
</evidence>
<proteinExistence type="predicted"/>
<dbReference type="InterPro" id="IPR008969">
    <property type="entry name" value="CarboxyPept-like_regulatory"/>
</dbReference>
<dbReference type="Proteomes" id="UP001204376">
    <property type="component" value="Unassembled WGS sequence"/>
</dbReference>
<dbReference type="InterPro" id="IPR057601">
    <property type="entry name" value="Oar-like_b-barrel"/>
</dbReference>
<feature type="chain" id="PRO_5046310395" evidence="1">
    <location>
        <begin position="29"/>
        <end position="1058"/>
    </location>
</feature>
<dbReference type="SUPFAM" id="SSF49464">
    <property type="entry name" value="Carboxypeptidase regulatory domain-like"/>
    <property type="match status" value="1"/>
</dbReference>
<reference evidence="3 4" key="1">
    <citation type="submission" date="2022-07" db="EMBL/GenBank/DDBJ databases">
        <title>Mucilaginibacter sp. JC4.</title>
        <authorList>
            <person name="Le V."/>
            <person name="Ko S.-R."/>
            <person name="Ahn C.-Y."/>
            <person name="Oh H.-M."/>
        </authorList>
    </citation>
    <scope>NUCLEOTIDE SEQUENCE [LARGE SCALE GENOMIC DNA]</scope>
    <source>
        <strain evidence="3 4">JC4</strain>
    </source>
</reference>
<dbReference type="Gene3D" id="2.60.40.1120">
    <property type="entry name" value="Carboxypeptidase-like, regulatory domain"/>
    <property type="match status" value="1"/>
</dbReference>
<keyword evidence="1" id="KW-0732">Signal</keyword>
<sequence>MLIVKKDFLRRASLACLFSLLFTTAGMAQTNLAGISGKIADVSGALLPNASITVKNESTGFTIKATSNSKGTFLLKELPLGSPYSITVEAMGLATQKQTGYALNQGDLLQVSFVMEQKIQELNAVEVKAPSTRNKIENIGSATAVTAKDIAKLPVNGRNFTSLADLSPLSAGSSLSGQLASATNYTIDGMAARGTISGGQPTGAYSISLEAVREFQVVTNQYDVTYGNAGGGTISTVTKSGTNVLSGSAFTYARANWLSSPYGLNGLKRNQAFSTYQYGFSLGGPIVKDKAQFFIAWDHQADSRPLYIANIQSADDEKRFNVTQATLDNFLTIARNKYGVASSPQFGQFDKFKNTHAGFARIDWQINPKNLFTIRDNFIYDMDNQSDGDNTAINIYEVYSTRKSLNNSVMASLRSILSPNLTNELKVQHYWEYNKLFANSQLPADNIPRAIIQNIPSKAADGTSYSTAIQLGGQRYGGDYFNNNVAQLTDNLYWTKGKYNFTFGGGLTFTNQNSIYGSEINGRFYFTGLTNFDNLTPYRYARDIYTASDRNIKFNILAPNLYAQVQTTLFPGFDLTAGIRADYTTYLDQANFNQVVYNTLGLNTSNKLATFQVQPRVQATWDVGQNGKDIIRLGGGILGSALNPYSMINNMLFDGSHIIGVDITNTALIPKPNFPGYRNDPSTAPGLDLLNNPAIPKLATINMNGKDAKVPVVYKANLSYSHFFAQNFRVTASGYLSLGRNNYTYLDKNMADQPYFRIAAEDNRGVYVPANTIKADNGTADWTQGRKTTEVGRVLELQSVGRVNQMALVFDADYRYYKQGEISVSYTWNQTKDNTSYNGNVANTATLVQYVKDDPRNLGGMSYSDNQFRSKIVAYGSSPTFHGFSAGVRFSGLSGTRYTLFVNGNVNGDFVASNDLAYIYDPNAASTPQYLKDGINAILNNPKVEKGMKDYIRNSFGKIAERNGGVNPFYGVVDLRLIKKLAVYRKQFIELSVDLFNVSNLLNKNWGVNHNLGATSIYNIKSFDTAKQQYVYTVNTNAGVSNLSGNPYQFQLGLRYGF</sequence>
<feature type="domain" description="TonB-dependent transporter Oar-like beta-barrel" evidence="2">
    <location>
        <begin position="237"/>
        <end position="304"/>
    </location>
</feature>
<evidence type="ECO:0000259" key="2">
    <source>
        <dbReference type="Pfam" id="PF25183"/>
    </source>
</evidence>
<gene>
    <name evidence="3" type="ORF">NPE20_04735</name>
</gene>
<dbReference type="Pfam" id="PF13620">
    <property type="entry name" value="CarboxypepD_reg"/>
    <property type="match status" value="1"/>
</dbReference>
<evidence type="ECO:0000313" key="4">
    <source>
        <dbReference type="Proteomes" id="UP001204376"/>
    </source>
</evidence>
<name>A0ABT1SYV1_9SPHI</name>
<dbReference type="RefSeq" id="WP_256537453.1">
    <property type="nucleotide sequence ID" value="NZ_JANHOH010000001.1"/>
</dbReference>
<protein>
    <submittedName>
        <fullName evidence="3">Carboxypeptidase regulatory-like domain-containing protein</fullName>
    </submittedName>
</protein>
<comment type="caution">
    <text evidence="3">The sequence shown here is derived from an EMBL/GenBank/DDBJ whole genome shotgun (WGS) entry which is preliminary data.</text>
</comment>
<feature type="signal peptide" evidence="1">
    <location>
        <begin position="1"/>
        <end position="28"/>
    </location>
</feature>
<accession>A0ABT1SYV1</accession>
<dbReference type="EMBL" id="JANHOH010000001">
    <property type="protein sequence ID" value="MCQ6957246.1"/>
    <property type="molecule type" value="Genomic_DNA"/>
</dbReference>
<dbReference type="SUPFAM" id="SSF56935">
    <property type="entry name" value="Porins"/>
    <property type="match status" value="1"/>
</dbReference>
<keyword evidence="4" id="KW-1185">Reference proteome</keyword>
<evidence type="ECO:0000313" key="3">
    <source>
        <dbReference type="EMBL" id="MCQ6957246.1"/>
    </source>
</evidence>